<accession>A0A3M7RG68</accession>
<keyword evidence="2" id="KW-1185">Reference proteome</keyword>
<organism evidence="1 2">
    <name type="scientific">Brachionus plicatilis</name>
    <name type="common">Marine rotifer</name>
    <name type="synonym">Brachionus muelleri</name>
    <dbReference type="NCBI Taxonomy" id="10195"/>
    <lineage>
        <taxon>Eukaryota</taxon>
        <taxon>Metazoa</taxon>
        <taxon>Spiralia</taxon>
        <taxon>Gnathifera</taxon>
        <taxon>Rotifera</taxon>
        <taxon>Eurotatoria</taxon>
        <taxon>Monogononta</taxon>
        <taxon>Pseudotrocha</taxon>
        <taxon>Ploima</taxon>
        <taxon>Brachionidae</taxon>
        <taxon>Brachionus</taxon>
    </lineage>
</organism>
<comment type="caution">
    <text evidence="1">The sequence shown here is derived from an EMBL/GenBank/DDBJ whole genome shotgun (WGS) entry which is preliminary data.</text>
</comment>
<evidence type="ECO:0000313" key="1">
    <source>
        <dbReference type="EMBL" id="RNA22510.1"/>
    </source>
</evidence>
<proteinExistence type="predicted"/>
<reference evidence="1 2" key="1">
    <citation type="journal article" date="2018" name="Sci. Rep.">
        <title>Genomic signatures of local adaptation to the degree of environmental predictability in rotifers.</title>
        <authorList>
            <person name="Franch-Gras L."/>
            <person name="Hahn C."/>
            <person name="Garcia-Roger E.M."/>
            <person name="Carmona M.J."/>
            <person name="Serra M."/>
            <person name="Gomez A."/>
        </authorList>
    </citation>
    <scope>NUCLEOTIDE SEQUENCE [LARGE SCALE GENOMIC DNA]</scope>
    <source>
        <strain evidence="1">HYR1</strain>
    </source>
</reference>
<gene>
    <name evidence="1" type="ORF">BpHYR1_016900</name>
</gene>
<dbReference type="AlphaFoldDB" id="A0A3M7RG68"/>
<name>A0A3M7RG68_BRAPC</name>
<evidence type="ECO:0000313" key="2">
    <source>
        <dbReference type="Proteomes" id="UP000276133"/>
    </source>
</evidence>
<sequence length="113" mass="13102">MIFKLTLKLENPKSCKKLTNASEFYPTIFCIYRTEDNQFKQAFLLIFTNNNLLDLLSIINKLAENGNSRTLVENHDKAIINQYYPSMSSFVIRKADQEVKITNCVTIFKARNS</sequence>
<dbReference type="EMBL" id="REGN01003439">
    <property type="protein sequence ID" value="RNA22510.1"/>
    <property type="molecule type" value="Genomic_DNA"/>
</dbReference>
<protein>
    <submittedName>
        <fullName evidence="1">Uncharacterized protein</fullName>
    </submittedName>
</protein>
<dbReference type="Proteomes" id="UP000276133">
    <property type="component" value="Unassembled WGS sequence"/>
</dbReference>